<keyword evidence="1" id="KW-1133">Transmembrane helix</keyword>
<comment type="caution">
    <text evidence="2">The sequence shown here is derived from an EMBL/GenBank/DDBJ whole genome shotgun (WGS) entry which is preliminary data.</text>
</comment>
<sequence length="280" mass="32992">MKGRNSWLNYYIPLRWTFATRYINIINIISFFIIDAFPSFYVVAMFSNGDAVRLLHWFIAFVTMFCFYECGYIFNEAICVRFEEKPTIRIPEPFFSNILHHIENLITIRLVLGTIGSWFLLTVYPQNSYVYISFILLLFIVYTIHNFYRGIINIITMPLEVFLKYMIPISVFVESDQLWQAAVIVLLIIVLVRTIEYASKKRFIGWVRVTKNVDKFRIKYYIFVNVIIALLAYNYILPASACGLAMIFMLYRIASYIAMKRLNAVNEIINKGRKMHGTDK</sequence>
<feature type="transmembrane region" description="Helical" evidence="1">
    <location>
        <begin position="130"/>
        <end position="148"/>
    </location>
</feature>
<keyword evidence="1" id="KW-0812">Transmembrane</keyword>
<feature type="transmembrane region" description="Helical" evidence="1">
    <location>
        <begin position="179"/>
        <end position="199"/>
    </location>
</feature>
<feature type="transmembrane region" description="Helical" evidence="1">
    <location>
        <begin position="21"/>
        <end position="42"/>
    </location>
</feature>
<feature type="transmembrane region" description="Helical" evidence="1">
    <location>
        <begin position="220"/>
        <end position="237"/>
    </location>
</feature>
<name>A0A927ZWW1_SELRU</name>
<feature type="transmembrane region" description="Helical" evidence="1">
    <location>
        <begin position="106"/>
        <end position="124"/>
    </location>
</feature>
<protein>
    <submittedName>
        <fullName evidence="2">Uncharacterized protein</fullName>
    </submittedName>
</protein>
<evidence type="ECO:0000313" key="2">
    <source>
        <dbReference type="EMBL" id="MBE6091989.1"/>
    </source>
</evidence>
<keyword evidence="1" id="KW-0472">Membrane</keyword>
<proteinExistence type="predicted"/>
<dbReference type="Proteomes" id="UP000761380">
    <property type="component" value="Unassembled WGS sequence"/>
</dbReference>
<reference evidence="2" key="1">
    <citation type="submission" date="2019-04" db="EMBL/GenBank/DDBJ databases">
        <title>Evolution of Biomass-Degrading Anaerobic Consortia Revealed by Metagenomics.</title>
        <authorList>
            <person name="Peng X."/>
        </authorList>
    </citation>
    <scope>NUCLEOTIDE SEQUENCE</scope>
    <source>
        <strain evidence="2">SIG240</strain>
    </source>
</reference>
<dbReference type="AlphaFoldDB" id="A0A927ZWW1"/>
<organism evidence="2 3">
    <name type="scientific">Selenomonas ruminantium</name>
    <dbReference type="NCBI Taxonomy" id="971"/>
    <lineage>
        <taxon>Bacteria</taxon>
        <taxon>Bacillati</taxon>
        <taxon>Bacillota</taxon>
        <taxon>Negativicutes</taxon>
        <taxon>Selenomonadales</taxon>
        <taxon>Selenomonadaceae</taxon>
        <taxon>Selenomonas</taxon>
    </lineage>
</organism>
<feature type="transmembrane region" description="Helical" evidence="1">
    <location>
        <begin position="155"/>
        <end position="173"/>
    </location>
</feature>
<gene>
    <name evidence="2" type="ORF">E7201_02240</name>
</gene>
<accession>A0A927ZWW1</accession>
<dbReference type="EMBL" id="SVBY01000009">
    <property type="protein sequence ID" value="MBE6091989.1"/>
    <property type="molecule type" value="Genomic_DNA"/>
</dbReference>
<evidence type="ECO:0000256" key="1">
    <source>
        <dbReference type="SAM" id="Phobius"/>
    </source>
</evidence>
<feature type="transmembrane region" description="Helical" evidence="1">
    <location>
        <begin position="54"/>
        <end position="74"/>
    </location>
</feature>
<evidence type="ECO:0000313" key="3">
    <source>
        <dbReference type="Proteomes" id="UP000761380"/>
    </source>
</evidence>